<evidence type="ECO:0000313" key="11">
    <source>
        <dbReference type="Proteomes" id="UP001085076"/>
    </source>
</evidence>
<evidence type="ECO:0000256" key="2">
    <source>
        <dbReference type="ARBA" id="ARBA00008274"/>
    </source>
</evidence>
<keyword evidence="5" id="KW-0653">Protein transport</keyword>
<dbReference type="PANTHER" id="PTHR37247">
    <property type="entry name" value="TRANSMEMBRANE PROTEIN"/>
    <property type="match status" value="1"/>
</dbReference>
<dbReference type="Pfam" id="PF00584">
    <property type="entry name" value="SecE"/>
    <property type="match status" value="1"/>
</dbReference>
<proteinExistence type="inferred from homology"/>
<evidence type="ECO:0000256" key="4">
    <source>
        <dbReference type="ARBA" id="ARBA00022692"/>
    </source>
</evidence>
<keyword evidence="4 9" id="KW-0812">Transmembrane</keyword>
<evidence type="ECO:0000256" key="9">
    <source>
        <dbReference type="SAM" id="Phobius"/>
    </source>
</evidence>
<evidence type="ECO:0000256" key="1">
    <source>
        <dbReference type="ARBA" id="ARBA00004370"/>
    </source>
</evidence>
<comment type="similarity">
    <text evidence="2">Belongs to the SecE/SEC61-gamma family.</text>
</comment>
<gene>
    <name evidence="10" type="ORF">J5N97_009489</name>
</gene>
<dbReference type="GO" id="GO:0006605">
    <property type="term" value="P:protein targeting"/>
    <property type="evidence" value="ECO:0007669"/>
    <property type="project" value="InterPro"/>
</dbReference>
<dbReference type="PANTHER" id="PTHR37247:SF1">
    <property type="entry name" value="TRANSMEMBRANE PROTEIN"/>
    <property type="match status" value="1"/>
</dbReference>
<name>A0A9D5CYC3_9LILI</name>
<reference evidence="10" key="2">
    <citation type="journal article" date="2022" name="Hortic Res">
        <title>The genome of Dioscorea zingiberensis sheds light on the biosynthesis, origin and evolution of the medicinally important diosgenin saponins.</title>
        <authorList>
            <person name="Li Y."/>
            <person name="Tan C."/>
            <person name="Li Z."/>
            <person name="Guo J."/>
            <person name="Li S."/>
            <person name="Chen X."/>
            <person name="Wang C."/>
            <person name="Dai X."/>
            <person name="Yang H."/>
            <person name="Song W."/>
            <person name="Hou L."/>
            <person name="Xu J."/>
            <person name="Tong Z."/>
            <person name="Xu A."/>
            <person name="Yuan X."/>
            <person name="Wang W."/>
            <person name="Yang Q."/>
            <person name="Chen L."/>
            <person name="Sun Z."/>
            <person name="Wang K."/>
            <person name="Pan B."/>
            <person name="Chen J."/>
            <person name="Bao Y."/>
            <person name="Liu F."/>
            <person name="Qi X."/>
            <person name="Gang D.R."/>
            <person name="Wen J."/>
            <person name="Li J."/>
        </authorList>
    </citation>
    <scope>NUCLEOTIDE SEQUENCE</scope>
    <source>
        <strain evidence="10">Dzin_1.0</strain>
    </source>
</reference>
<evidence type="ECO:0000256" key="8">
    <source>
        <dbReference type="ARBA" id="ARBA00023136"/>
    </source>
</evidence>
<evidence type="ECO:0000256" key="6">
    <source>
        <dbReference type="ARBA" id="ARBA00022989"/>
    </source>
</evidence>
<dbReference type="GO" id="GO:0016020">
    <property type="term" value="C:membrane"/>
    <property type="evidence" value="ECO:0007669"/>
    <property type="project" value="UniProtKB-SubCell"/>
</dbReference>
<evidence type="ECO:0000313" key="10">
    <source>
        <dbReference type="EMBL" id="KAJ0981234.1"/>
    </source>
</evidence>
<keyword evidence="7" id="KW-0811">Translocation</keyword>
<keyword evidence="3" id="KW-0813">Transport</keyword>
<feature type="transmembrane region" description="Helical" evidence="9">
    <location>
        <begin position="169"/>
        <end position="197"/>
    </location>
</feature>
<sequence>MILQCTLHVRRKFPKKKDLQPCLPQVKEMTTAWIHCLGSSPFTWCMSPSTIGKSTQVQFVNCTSPRSSINFWKLSKKRQLKLDEFHQASRPIFWNTFPVYKHVRYAVNGGNGYRSFTNKDQFNNEPFWVSLIRDVIWSVRYLVAFLAEQPSQLKYIEWPQFQSTLKTAALTLLLVAILIVALATIDSALCYMLALFLRRPA</sequence>
<comment type="subcellular location">
    <subcellularLocation>
        <location evidence="1">Membrane</location>
    </subcellularLocation>
</comment>
<keyword evidence="8 9" id="KW-0472">Membrane</keyword>
<evidence type="ECO:0000256" key="5">
    <source>
        <dbReference type="ARBA" id="ARBA00022927"/>
    </source>
</evidence>
<dbReference type="AlphaFoldDB" id="A0A9D5CYC3"/>
<comment type="caution">
    <text evidence="10">The sequence shown here is derived from an EMBL/GenBank/DDBJ whole genome shotgun (WGS) entry which is preliminary data.</text>
</comment>
<keyword evidence="11" id="KW-1185">Reference proteome</keyword>
<reference evidence="10" key="1">
    <citation type="submission" date="2021-03" db="EMBL/GenBank/DDBJ databases">
        <authorList>
            <person name="Li Z."/>
            <person name="Yang C."/>
        </authorList>
    </citation>
    <scope>NUCLEOTIDE SEQUENCE</scope>
    <source>
        <strain evidence="10">Dzin_1.0</strain>
        <tissue evidence="10">Leaf</tissue>
    </source>
</reference>
<accession>A0A9D5CYC3</accession>
<keyword evidence="6 9" id="KW-1133">Transmembrane helix</keyword>
<dbReference type="Proteomes" id="UP001085076">
    <property type="component" value="Miscellaneous, Linkage group lg02"/>
</dbReference>
<dbReference type="EMBL" id="JAGGNH010000002">
    <property type="protein sequence ID" value="KAJ0981234.1"/>
    <property type="molecule type" value="Genomic_DNA"/>
</dbReference>
<protein>
    <submittedName>
        <fullName evidence="10">Uncharacterized protein</fullName>
    </submittedName>
</protein>
<dbReference type="GO" id="GO:0006886">
    <property type="term" value="P:intracellular protein transport"/>
    <property type="evidence" value="ECO:0007669"/>
    <property type="project" value="InterPro"/>
</dbReference>
<evidence type="ECO:0000256" key="7">
    <source>
        <dbReference type="ARBA" id="ARBA00023010"/>
    </source>
</evidence>
<dbReference type="OrthoDB" id="1913236at2759"/>
<dbReference type="InterPro" id="IPR001901">
    <property type="entry name" value="Translocase_SecE/Sec61-g"/>
</dbReference>
<organism evidence="10 11">
    <name type="scientific">Dioscorea zingiberensis</name>
    <dbReference type="NCBI Taxonomy" id="325984"/>
    <lineage>
        <taxon>Eukaryota</taxon>
        <taxon>Viridiplantae</taxon>
        <taxon>Streptophyta</taxon>
        <taxon>Embryophyta</taxon>
        <taxon>Tracheophyta</taxon>
        <taxon>Spermatophyta</taxon>
        <taxon>Magnoliopsida</taxon>
        <taxon>Liliopsida</taxon>
        <taxon>Dioscoreales</taxon>
        <taxon>Dioscoreaceae</taxon>
        <taxon>Dioscorea</taxon>
    </lineage>
</organism>
<evidence type="ECO:0000256" key="3">
    <source>
        <dbReference type="ARBA" id="ARBA00022448"/>
    </source>
</evidence>